<protein>
    <submittedName>
        <fullName evidence="1">Unplaced genomic scaffold SPHSTscaffold_106, whole genome shotgun sequence</fullName>
    </submittedName>
</protein>
<organism evidence="1 2">
    <name type="scientific">Sphaerobolus stellatus (strain SS14)</name>
    <dbReference type="NCBI Taxonomy" id="990650"/>
    <lineage>
        <taxon>Eukaryota</taxon>
        <taxon>Fungi</taxon>
        <taxon>Dikarya</taxon>
        <taxon>Basidiomycota</taxon>
        <taxon>Agaricomycotina</taxon>
        <taxon>Agaricomycetes</taxon>
        <taxon>Phallomycetidae</taxon>
        <taxon>Geastrales</taxon>
        <taxon>Sphaerobolaceae</taxon>
        <taxon>Sphaerobolus</taxon>
    </lineage>
</organism>
<gene>
    <name evidence="1" type="ORF">M422DRAFT_51217</name>
</gene>
<reference evidence="1 2" key="1">
    <citation type="submission" date="2014-06" db="EMBL/GenBank/DDBJ databases">
        <title>Evolutionary Origins and Diversification of the Mycorrhizal Mutualists.</title>
        <authorList>
            <consortium name="DOE Joint Genome Institute"/>
            <consortium name="Mycorrhizal Genomics Consortium"/>
            <person name="Kohler A."/>
            <person name="Kuo A."/>
            <person name="Nagy L.G."/>
            <person name="Floudas D."/>
            <person name="Copeland A."/>
            <person name="Barry K.W."/>
            <person name="Cichocki N."/>
            <person name="Veneault-Fourrey C."/>
            <person name="LaButti K."/>
            <person name="Lindquist E.A."/>
            <person name="Lipzen A."/>
            <person name="Lundell T."/>
            <person name="Morin E."/>
            <person name="Murat C."/>
            <person name="Riley R."/>
            <person name="Ohm R."/>
            <person name="Sun H."/>
            <person name="Tunlid A."/>
            <person name="Henrissat B."/>
            <person name="Grigoriev I.V."/>
            <person name="Hibbett D.S."/>
            <person name="Martin F."/>
        </authorList>
    </citation>
    <scope>NUCLEOTIDE SEQUENCE [LARGE SCALE GENOMIC DNA]</scope>
    <source>
        <strain evidence="1 2">SS14</strain>
    </source>
</reference>
<evidence type="ECO:0000313" key="2">
    <source>
        <dbReference type="Proteomes" id="UP000054279"/>
    </source>
</evidence>
<sequence length="178" mass="20948">MDIGFRSVTHLFFDKLYEDRPLVEYLKQYPSLTHGALPSEISPSIIRQTLSFSAVPLVDLIFQSVPNLKNFMVYLRGSYAPERFYDVSLREWNALRRRVADGRLIVLDDIRDSDVIRCFPEDRSIWDNVGKWADWRGMDDPPKYRCRGNVFRVRFVEFLQFCECYLDSEEVIGILYSG</sequence>
<dbReference type="Proteomes" id="UP000054279">
    <property type="component" value="Unassembled WGS sequence"/>
</dbReference>
<dbReference type="HOGENOM" id="CLU_1511517_0_0_1"/>
<keyword evidence="2" id="KW-1185">Reference proteome</keyword>
<accession>A0A0C9V376</accession>
<dbReference type="AlphaFoldDB" id="A0A0C9V376"/>
<name>A0A0C9V376_SPHS4</name>
<proteinExistence type="predicted"/>
<dbReference type="EMBL" id="KN837181">
    <property type="protein sequence ID" value="KIJ36207.1"/>
    <property type="molecule type" value="Genomic_DNA"/>
</dbReference>
<evidence type="ECO:0000313" key="1">
    <source>
        <dbReference type="EMBL" id="KIJ36207.1"/>
    </source>
</evidence>